<evidence type="ECO:0000259" key="13">
    <source>
        <dbReference type="Pfam" id="PF00133"/>
    </source>
</evidence>
<feature type="domain" description="Methionyl/Valyl/Leucyl/Isoleucyl-tRNA synthetase anticodon-binding" evidence="14">
    <location>
        <begin position="770"/>
        <end position="911"/>
    </location>
</feature>
<dbReference type="Proteomes" id="UP000644660">
    <property type="component" value="Unassembled WGS sequence"/>
</dbReference>
<comment type="catalytic activity">
    <reaction evidence="10">
        <text>tRNA(Ile) + L-isoleucine + ATP = L-isoleucyl-tRNA(Ile) + AMP + diphosphate</text>
        <dbReference type="Rhea" id="RHEA:11060"/>
        <dbReference type="Rhea" id="RHEA-COMP:9666"/>
        <dbReference type="Rhea" id="RHEA-COMP:9695"/>
        <dbReference type="ChEBI" id="CHEBI:30616"/>
        <dbReference type="ChEBI" id="CHEBI:33019"/>
        <dbReference type="ChEBI" id="CHEBI:58045"/>
        <dbReference type="ChEBI" id="CHEBI:78442"/>
        <dbReference type="ChEBI" id="CHEBI:78528"/>
        <dbReference type="ChEBI" id="CHEBI:456215"/>
        <dbReference type="EC" id="6.1.1.5"/>
    </reaction>
</comment>
<dbReference type="InterPro" id="IPR009008">
    <property type="entry name" value="Val/Leu/Ile-tRNA-synth_edit"/>
</dbReference>
<evidence type="ECO:0000256" key="5">
    <source>
        <dbReference type="ARBA" id="ARBA00022741"/>
    </source>
</evidence>
<protein>
    <recommendedName>
        <fullName evidence="11">Isoleucine--tRNA ligase, mitochondrial</fullName>
        <ecNumber evidence="3">6.1.1.5</ecNumber>
    </recommendedName>
    <alternativeName>
        <fullName evidence="9">Isoleucyl-tRNA synthetase</fullName>
    </alternativeName>
</protein>
<evidence type="ECO:0000256" key="4">
    <source>
        <dbReference type="ARBA" id="ARBA00022598"/>
    </source>
</evidence>
<keyword evidence="8 12" id="KW-0030">Aminoacyl-tRNA synthetase</keyword>
<organism evidence="15 16">
    <name type="scientific">Maudiozyma barnettii</name>
    <dbReference type="NCBI Taxonomy" id="61262"/>
    <lineage>
        <taxon>Eukaryota</taxon>
        <taxon>Fungi</taxon>
        <taxon>Dikarya</taxon>
        <taxon>Ascomycota</taxon>
        <taxon>Saccharomycotina</taxon>
        <taxon>Saccharomycetes</taxon>
        <taxon>Saccharomycetales</taxon>
        <taxon>Saccharomycetaceae</taxon>
        <taxon>Maudiozyma</taxon>
    </lineage>
</organism>
<comment type="caution">
    <text evidence="15">The sequence shown here is derived from an EMBL/GenBank/DDBJ whole genome shotgun (WGS) entry which is preliminary data.</text>
</comment>
<evidence type="ECO:0000256" key="7">
    <source>
        <dbReference type="ARBA" id="ARBA00022917"/>
    </source>
</evidence>
<evidence type="ECO:0000256" key="12">
    <source>
        <dbReference type="RuleBase" id="RU363035"/>
    </source>
</evidence>
<dbReference type="PANTHER" id="PTHR42765:SF1">
    <property type="entry name" value="ISOLEUCINE--TRNA LIGASE, MITOCHONDRIAL"/>
    <property type="match status" value="1"/>
</dbReference>
<dbReference type="InterPro" id="IPR033708">
    <property type="entry name" value="Anticodon_Ile_BEm"/>
</dbReference>
<dbReference type="CDD" id="cd07960">
    <property type="entry name" value="Anticodon_Ia_Ile_BEm"/>
    <property type="match status" value="1"/>
</dbReference>
<keyword evidence="6 12" id="KW-0067">ATP-binding</keyword>
<gene>
    <name evidence="15" type="ORF">KABA2_10S03608</name>
</gene>
<keyword evidence="5 12" id="KW-0547">Nucleotide-binding</keyword>
<dbReference type="Pfam" id="PF00133">
    <property type="entry name" value="tRNA-synt_1"/>
    <property type="match status" value="1"/>
</dbReference>
<evidence type="ECO:0000259" key="14">
    <source>
        <dbReference type="Pfam" id="PF08264"/>
    </source>
</evidence>
<dbReference type="GO" id="GO:0006428">
    <property type="term" value="P:isoleucyl-tRNA aminoacylation"/>
    <property type="evidence" value="ECO:0007669"/>
    <property type="project" value="InterPro"/>
</dbReference>
<name>A0A8H2VJR5_9SACH</name>
<dbReference type="GO" id="GO:0005739">
    <property type="term" value="C:mitochondrion"/>
    <property type="evidence" value="ECO:0007669"/>
    <property type="project" value="UniProtKB-SubCell"/>
</dbReference>
<dbReference type="InterPro" id="IPR009080">
    <property type="entry name" value="tRNAsynth_Ia_anticodon-bd"/>
</dbReference>
<dbReference type="InterPro" id="IPR050081">
    <property type="entry name" value="Ile-tRNA_ligase"/>
</dbReference>
<dbReference type="RefSeq" id="XP_041408474.1">
    <property type="nucleotide sequence ID" value="XM_041552540.1"/>
</dbReference>
<dbReference type="NCBIfam" id="TIGR00392">
    <property type="entry name" value="ileS"/>
    <property type="match status" value="1"/>
</dbReference>
<evidence type="ECO:0000256" key="2">
    <source>
        <dbReference type="ARBA" id="ARBA00005594"/>
    </source>
</evidence>
<accession>A0A8H2VJR5</accession>
<evidence type="ECO:0000256" key="6">
    <source>
        <dbReference type="ARBA" id="ARBA00022840"/>
    </source>
</evidence>
<dbReference type="PANTHER" id="PTHR42765">
    <property type="entry name" value="SOLEUCYL-TRNA SYNTHETASE"/>
    <property type="match status" value="1"/>
</dbReference>
<dbReference type="GO" id="GO:0032543">
    <property type="term" value="P:mitochondrial translation"/>
    <property type="evidence" value="ECO:0007669"/>
    <property type="project" value="TreeGrafter"/>
</dbReference>
<dbReference type="SUPFAM" id="SSF47323">
    <property type="entry name" value="Anticodon-binding domain of a subclass of class I aminoacyl-tRNA synthetases"/>
    <property type="match status" value="1"/>
</dbReference>
<dbReference type="GO" id="GO:0005524">
    <property type="term" value="F:ATP binding"/>
    <property type="evidence" value="ECO:0007669"/>
    <property type="project" value="UniProtKB-KW"/>
</dbReference>
<dbReference type="GO" id="GO:0000049">
    <property type="term" value="F:tRNA binding"/>
    <property type="evidence" value="ECO:0007669"/>
    <property type="project" value="InterPro"/>
</dbReference>
<evidence type="ECO:0000256" key="3">
    <source>
        <dbReference type="ARBA" id="ARBA00013165"/>
    </source>
</evidence>
<keyword evidence="7 12" id="KW-0648">Protein biosynthesis</keyword>
<evidence type="ECO:0000256" key="11">
    <source>
        <dbReference type="ARBA" id="ARBA00068280"/>
    </source>
</evidence>
<evidence type="ECO:0000313" key="16">
    <source>
        <dbReference type="Proteomes" id="UP000644660"/>
    </source>
</evidence>
<dbReference type="PROSITE" id="PS00178">
    <property type="entry name" value="AA_TRNA_LIGASE_I"/>
    <property type="match status" value="1"/>
</dbReference>
<dbReference type="InterPro" id="IPR001412">
    <property type="entry name" value="aa-tRNA-synth_I_CS"/>
</dbReference>
<dbReference type="Gene3D" id="3.40.50.620">
    <property type="entry name" value="HUPs"/>
    <property type="match status" value="2"/>
</dbReference>
<evidence type="ECO:0000313" key="15">
    <source>
        <dbReference type="EMBL" id="CAB4256630.1"/>
    </source>
</evidence>
<reference evidence="15 16" key="1">
    <citation type="submission" date="2020-05" db="EMBL/GenBank/DDBJ databases">
        <authorList>
            <person name="Casaregola S."/>
            <person name="Devillers H."/>
            <person name="Grondin C."/>
        </authorList>
    </citation>
    <scope>NUCLEOTIDE SEQUENCE [LARGE SCALE GENOMIC DNA]</scope>
    <source>
        <strain evidence="15 16">CLIB 1767</strain>
    </source>
</reference>
<sequence length="1017" mass="117295">MLKGLRVGGLHISKRHANSHSYQATLNLPKTKFSPRSNIQKTYNDLIPQSSQIVYNEQLNKFFEEYNKIPKSNIDQRIDFINKKLFILHDGPPYANGDLHLGHALNKILKDIINRYQLSHSKYIYYRPGWDCHGLPIEMKALKKLNSDQIEHISPVKIRKIASQYAKAAQLKQRSQFEKFGILTDWNQPYITMDANYEVNQLKIFQKLFDFDLIKRQNKPVYWGTETRTALAEGELEYNENHKSVSAYVYFPLTEESVSILQNRLGIEKMGRVDCLIWTSTPWTLFSNQAICYSERFDYCLVKSEENQKCFIVAKDLIESLKITGPYKILSSFSGSQLKGLKYSNPLMNDTPMVEKPLLDGLHVTNTAGSGLVHTAPGHGQDDYLVGLKNGLSIFSPIDHKGNYDLTKFSNNPDVQEFLKDPNSGLDEGRNVLNSKTTDSIIERLKELDVLMNVEVITHSYPYDWRSKQPVIIRSTPQWFTNLENLKKIAVKSLKKTQFYPKRGEHRLTSFVKNRNEWCISRQRSWGVPIPYFQHREKPDSILMDAEIISIAIENIKKWGMDSWFLEEDSTNEKTNIKNWLPQRYHDIANQYRKGKDTMDVWFDSGSSWSTLMDFYSEKLGITESQQPNPLANVYLEGSDQHRGWFQSSLLCRVSYTEKPDAPYGTVITHGFTLDEKGIKMSKSIGNTIAPNDIIEGNKERNLPTLGVDGLRYLVAQSDFTSDITVGPTIMQHTSDALKKIRLCFKFLLGNLQKSSNYTLLPYDQLAPVDKYTISKLQGLLDDTNKNYLEYNFSKVLINLQFHLNNELSAFYFDFSKDVLYSNSISSLRRRQIQTTLFHIIDTYRAVLSPILPITVQEVWNCVPEQWLANNKENGTSPFIKSWPKFNNDLAQSKNIIESFESNEITIMNAFKKEFTKITNPSITKPGQTLTKIFITNTLPIKEDDLMELLQTSKVTLIKVDSMSDLPEDARRIDELKCAITIEQSTMNKCPRCWKHNSLEENHLCGRCEHETLYINF</sequence>
<dbReference type="EMBL" id="CAEFZW010000010">
    <property type="protein sequence ID" value="CAB4256630.1"/>
    <property type="molecule type" value="Genomic_DNA"/>
</dbReference>
<evidence type="ECO:0000256" key="9">
    <source>
        <dbReference type="ARBA" id="ARBA00032665"/>
    </source>
</evidence>
<evidence type="ECO:0000256" key="8">
    <source>
        <dbReference type="ARBA" id="ARBA00023146"/>
    </source>
</evidence>
<dbReference type="InterPro" id="IPR023585">
    <property type="entry name" value="Ile-tRNA-ligase_type1"/>
</dbReference>
<dbReference type="GeneID" id="64859719"/>
<dbReference type="EC" id="6.1.1.5" evidence="3"/>
<dbReference type="GO" id="GO:0004822">
    <property type="term" value="F:isoleucine-tRNA ligase activity"/>
    <property type="evidence" value="ECO:0007669"/>
    <property type="project" value="UniProtKB-EC"/>
</dbReference>
<evidence type="ECO:0000256" key="10">
    <source>
        <dbReference type="ARBA" id="ARBA00048359"/>
    </source>
</evidence>
<dbReference type="HAMAP" id="MF_02002">
    <property type="entry name" value="Ile_tRNA_synth_type1"/>
    <property type="match status" value="1"/>
</dbReference>
<dbReference type="InterPro" id="IPR002300">
    <property type="entry name" value="aa-tRNA-synth_Ia"/>
</dbReference>
<comment type="similarity">
    <text evidence="2 12">Belongs to the class-I aminoacyl-tRNA synthetase family.</text>
</comment>
<dbReference type="AlphaFoldDB" id="A0A8H2VJR5"/>
<dbReference type="InterPro" id="IPR014729">
    <property type="entry name" value="Rossmann-like_a/b/a_fold"/>
</dbReference>
<proteinExistence type="inferred from homology"/>
<dbReference type="Gene3D" id="1.10.730.20">
    <property type="match status" value="1"/>
</dbReference>
<dbReference type="GO" id="GO:0002161">
    <property type="term" value="F:aminoacyl-tRNA deacylase activity"/>
    <property type="evidence" value="ECO:0007669"/>
    <property type="project" value="InterPro"/>
</dbReference>
<comment type="subcellular location">
    <subcellularLocation>
        <location evidence="1">Mitochondrion</location>
    </subcellularLocation>
</comment>
<dbReference type="Pfam" id="PF08264">
    <property type="entry name" value="Anticodon_1"/>
    <property type="match status" value="1"/>
</dbReference>
<dbReference type="PRINTS" id="PR00984">
    <property type="entry name" value="TRNASYNTHILE"/>
</dbReference>
<dbReference type="OrthoDB" id="10264412at2759"/>
<feature type="domain" description="Aminoacyl-tRNA synthetase class Ia" evidence="13">
    <location>
        <begin position="82"/>
        <end position="725"/>
    </location>
</feature>
<dbReference type="InterPro" id="IPR013155">
    <property type="entry name" value="M/V/L/I-tRNA-synth_anticd-bd"/>
</dbReference>
<dbReference type="Gene3D" id="3.90.740.10">
    <property type="entry name" value="Valyl/Leucyl/Isoleucyl-tRNA synthetase, editing domain"/>
    <property type="match status" value="1"/>
</dbReference>
<dbReference type="InterPro" id="IPR002301">
    <property type="entry name" value="Ile-tRNA-ligase"/>
</dbReference>
<evidence type="ECO:0000256" key="1">
    <source>
        <dbReference type="ARBA" id="ARBA00004173"/>
    </source>
</evidence>
<dbReference type="SUPFAM" id="SSF52374">
    <property type="entry name" value="Nucleotidylyl transferase"/>
    <property type="match status" value="1"/>
</dbReference>
<dbReference type="FunFam" id="3.40.50.620:FF:000111">
    <property type="entry name" value="Mitochondrial isoleucyl-tRNA synthetase"/>
    <property type="match status" value="1"/>
</dbReference>
<keyword evidence="16" id="KW-1185">Reference proteome</keyword>
<keyword evidence="4 12" id="KW-0436">Ligase</keyword>
<dbReference type="SUPFAM" id="SSF50677">
    <property type="entry name" value="ValRS/IleRS/LeuRS editing domain"/>
    <property type="match status" value="1"/>
</dbReference>